<evidence type="ECO:0000256" key="7">
    <source>
        <dbReference type="ARBA" id="ARBA00022989"/>
    </source>
</evidence>
<dbReference type="PANTHER" id="PTHR46494">
    <property type="entry name" value="CORA FAMILY METAL ION TRANSPORTER (EUROFUNG)"/>
    <property type="match status" value="1"/>
</dbReference>
<keyword evidence="4" id="KW-1003">Cell membrane</keyword>
<comment type="function">
    <text evidence="11">Mediates influx of magnesium ions. Alternates between open and closed states. Activated by low cytoplasmic Mg(2+) levels. Inactive when cytoplasmic Mg(2+) levels are high.</text>
</comment>
<dbReference type="SUPFAM" id="SSF143865">
    <property type="entry name" value="CorA soluble domain-like"/>
    <property type="match status" value="1"/>
</dbReference>
<comment type="similarity">
    <text evidence="2">Belongs to the CorA metal ion transporter (MIT) (TC 1.A.35) family.</text>
</comment>
<dbReference type="RefSeq" id="WP_190724472.1">
    <property type="nucleotide sequence ID" value="NZ_CP061539.1"/>
</dbReference>
<dbReference type="Proteomes" id="UP000516404">
    <property type="component" value="Chromosome"/>
</dbReference>
<proteinExistence type="inferred from homology"/>
<dbReference type="Gene3D" id="1.20.58.340">
    <property type="entry name" value="Magnesium transport protein CorA, transmembrane region"/>
    <property type="match status" value="2"/>
</dbReference>
<comment type="catalytic activity">
    <reaction evidence="10">
        <text>Mg(2+)(in) = Mg(2+)(out)</text>
        <dbReference type="Rhea" id="RHEA:29827"/>
        <dbReference type="ChEBI" id="CHEBI:18420"/>
    </reaction>
</comment>
<evidence type="ECO:0000256" key="1">
    <source>
        <dbReference type="ARBA" id="ARBA00004651"/>
    </source>
</evidence>
<dbReference type="GO" id="GO:0015087">
    <property type="term" value="F:cobalt ion transmembrane transporter activity"/>
    <property type="evidence" value="ECO:0007669"/>
    <property type="project" value="TreeGrafter"/>
</dbReference>
<dbReference type="FunFam" id="1.20.58.340:FF:000004">
    <property type="entry name" value="Magnesium transport protein CorA"/>
    <property type="match status" value="1"/>
</dbReference>
<dbReference type="InterPro" id="IPR045861">
    <property type="entry name" value="CorA_cytoplasmic_dom"/>
</dbReference>
<dbReference type="CDD" id="cd12830">
    <property type="entry name" value="MtCorA-like"/>
    <property type="match status" value="1"/>
</dbReference>
<evidence type="ECO:0000256" key="2">
    <source>
        <dbReference type="ARBA" id="ARBA00009765"/>
    </source>
</evidence>
<evidence type="ECO:0000313" key="13">
    <source>
        <dbReference type="EMBL" id="QNV37624.1"/>
    </source>
</evidence>
<dbReference type="GO" id="GO:0015095">
    <property type="term" value="F:magnesium ion transmembrane transporter activity"/>
    <property type="evidence" value="ECO:0007669"/>
    <property type="project" value="TreeGrafter"/>
</dbReference>
<evidence type="ECO:0000256" key="8">
    <source>
        <dbReference type="ARBA" id="ARBA00023065"/>
    </source>
</evidence>
<feature type="transmembrane region" description="Helical" evidence="12">
    <location>
        <begin position="314"/>
        <end position="334"/>
    </location>
</feature>
<dbReference type="Pfam" id="PF01544">
    <property type="entry name" value="CorA"/>
    <property type="match status" value="1"/>
</dbReference>
<dbReference type="InterPro" id="IPR045863">
    <property type="entry name" value="CorA_TM1_TM2"/>
</dbReference>
<evidence type="ECO:0000256" key="3">
    <source>
        <dbReference type="ARBA" id="ARBA00022448"/>
    </source>
</evidence>
<keyword evidence="14" id="KW-1185">Reference proteome</keyword>
<accession>A0A7H2BD78</accession>
<evidence type="ECO:0000256" key="12">
    <source>
        <dbReference type="SAM" id="Phobius"/>
    </source>
</evidence>
<name>A0A7H2BD78_9MICC</name>
<evidence type="ECO:0000256" key="4">
    <source>
        <dbReference type="ARBA" id="ARBA00022475"/>
    </source>
</evidence>
<dbReference type="InterPro" id="IPR002523">
    <property type="entry name" value="MgTranspt_CorA/ZnTranspt_ZntB"/>
</dbReference>
<dbReference type="Gene3D" id="3.30.460.20">
    <property type="entry name" value="CorA soluble domain-like"/>
    <property type="match status" value="1"/>
</dbReference>
<dbReference type="PANTHER" id="PTHR46494:SF1">
    <property type="entry name" value="CORA FAMILY METAL ION TRANSPORTER (EUROFUNG)"/>
    <property type="match status" value="1"/>
</dbReference>
<dbReference type="GeneID" id="96624675"/>
<keyword evidence="5 12" id="KW-0812">Transmembrane</keyword>
<dbReference type="AlphaFoldDB" id="A0A7H2BD78"/>
<keyword evidence="3" id="KW-0813">Transport</keyword>
<dbReference type="GO" id="GO:0050897">
    <property type="term" value="F:cobalt ion binding"/>
    <property type="evidence" value="ECO:0007669"/>
    <property type="project" value="TreeGrafter"/>
</dbReference>
<dbReference type="EMBL" id="CP061539">
    <property type="protein sequence ID" value="QNV37624.1"/>
    <property type="molecule type" value="Genomic_DNA"/>
</dbReference>
<keyword evidence="6" id="KW-0460">Magnesium</keyword>
<keyword evidence="7 12" id="KW-1133">Transmembrane helix</keyword>
<evidence type="ECO:0000256" key="11">
    <source>
        <dbReference type="ARBA" id="ARBA00045497"/>
    </source>
</evidence>
<reference evidence="13 14" key="1">
    <citation type="submission" date="2020-09" db="EMBL/GenBank/DDBJ databases">
        <title>Investigation of environmental microbes.</title>
        <authorList>
            <person name="Ou Y."/>
            <person name="Kang Q."/>
        </authorList>
    </citation>
    <scope>NUCLEOTIDE SEQUENCE [LARGE SCALE GENOMIC DNA]</scope>
    <source>
        <strain evidence="13 14">KJZ-14</strain>
    </source>
</reference>
<keyword evidence="9 12" id="KW-0472">Membrane</keyword>
<organism evidence="13 14">
    <name type="scientific">Rothia terrae</name>
    <dbReference type="NCBI Taxonomy" id="396015"/>
    <lineage>
        <taxon>Bacteria</taxon>
        <taxon>Bacillati</taxon>
        <taxon>Actinomycetota</taxon>
        <taxon>Actinomycetes</taxon>
        <taxon>Micrococcales</taxon>
        <taxon>Micrococcaceae</taxon>
        <taxon>Rothia</taxon>
    </lineage>
</organism>
<sequence>MSLLLNKVARIDGPIEEIETLAELETKFSADSDDRAFIGLLDPTHDDLQLLTRIFDLHELAVEDSEHGHQRAKLDRYGSTYFLVLRPTVYLDETEEVRFGETHMFVGKNFVIWLVKDALRSQDKTRKAMQDAFQEALDEEGRPVVPLVFLHRVLDSLVDSYFPVIEGLENDGDEVEDTLFADNSEASEISQRTYGLLNEVSDFKRAVKPVGQMLDILMGRIRILAKAEDNEEQVELIRRFRDVNDHVLHVNDRVDDLRNSLENALAVNSTIVAERQNDDMKRISAWAAILVAPTIIGSIYGMNFDDMPELHWAFGYPASLALMVIVSFVLWMVFKRKEWL</sequence>
<evidence type="ECO:0000256" key="5">
    <source>
        <dbReference type="ARBA" id="ARBA00022692"/>
    </source>
</evidence>
<dbReference type="SUPFAM" id="SSF144083">
    <property type="entry name" value="Magnesium transport protein CorA, transmembrane region"/>
    <property type="match status" value="1"/>
</dbReference>
<gene>
    <name evidence="13" type="ORF">IDM49_10535</name>
</gene>
<dbReference type="KEGG" id="rter:IDM49_10535"/>
<dbReference type="GO" id="GO:0005886">
    <property type="term" value="C:plasma membrane"/>
    <property type="evidence" value="ECO:0007669"/>
    <property type="project" value="UniProtKB-SubCell"/>
</dbReference>
<evidence type="ECO:0000256" key="10">
    <source>
        <dbReference type="ARBA" id="ARBA00034269"/>
    </source>
</evidence>
<protein>
    <submittedName>
        <fullName evidence="13">Magnesium and cobalt transport protein CorA</fullName>
    </submittedName>
</protein>
<evidence type="ECO:0000256" key="6">
    <source>
        <dbReference type="ARBA" id="ARBA00022842"/>
    </source>
</evidence>
<keyword evidence="8" id="KW-0406">Ion transport</keyword>
<evidence type="ECO:0000256" key="9">
    <source>
        <dbReference type="ARBA" id="ARBA00023136"/>
    </source>
</evidence>
<evidence type="ECO:0000313" key="14">
    <source>
        <dbReference type="Proteomes" id="UP000516404"/>
    </source>
</evidence>
<feature type="transmembrane region" description="Helical" evidence="12">
    <location>
        <begin position="283"/>
        <end position="302"/>
    </location>
</feature>
<comment type="subcellular location">
    <subcellularLocation>
        <location evidence="1">Cell membrane</location>
        <topology evidence="1">Multi-pass membrane protein</topology>
    </subcellularLocation>
</comment>
<dbReference type="GO" id="GO:0000287">
    <property type="term" value="F:magnesium ion binding"/>
    <property type="evidence" value="ECO:0007669"/>
    <property type="project" value="TreeGrafter"/>
</dbReference>